<evidence type="ECO:0000256" key="2">
    <source>
        <dbReference type="ARBA" id="ARBA00022723"/>
    </source>
</evidence>
<gene>
    <name evidence="9" type="ORF">C0Q70_05374</name>
</gene>
<name>A0A2T7PL09_POMCA</name>
<keyword evidence="6" id="KW-0539">Nucleus</keyword>
<dbReference type="AlphaFoldDB" id="A0A2T7PL09"/>
<dbReference type="SMART" id="SM00132">
    <property type="entry name" value="LIM"/>
    <property type="match status" value="1"/>
</dbReference>
<evidence type="ECO:0000256" key="4">
    <source>
        <dbReference type="ARBA" id="ARBA00022833"/>
    </source>
</evidence>
<keyword evidence="5 7" id="KW-0440">LIM domain</keyword>
<dbReference type="GO" id="GO:0008307">
    <property type="term" value="F:structural constituent of muscle"/>
    <property type="evidence" value="ECO:0007669"/>
    <property type="project" value="TreeGrafter"/>
</dbReference>
<keyword evidence="10" id="KW-1185">Reference proteome</keyword>
<evidence type="ECO:0000256" key="5">
    <source>
        <dbReference type="ARBA" id="ARBA00023038"/>
    </source>
</evidence>
<dbReference type="Pfam" id="PF00412">
    <property type="entry name" value="LIM"/>
    <property type="match status" value="1"/>
</dbReference>
<dbReference type="PANTHER" id="PTHR24215:SF35">
    <property type="entry name" value="MUSCLE LIM PROTEIN MLP84B"/>
    <property type="match status" value="1"/>
</dbReference>
<dbReference type="Proteomes" id="UP000245119">
    <property type="component" value="Linkage Group LG3"/>
</dbReference>
<evidence type="ECO:0000256" key="7">
    <source>
        <dbReference type="PROSITE-ProRule" id="PRU00125"/>
    </source>
</evidence>
<evidence type="ECO:0000313" key="10">
    <source>
        <dbReference type="Proteomes" id="UP000245119"/>
    </source>
</evidence>
<evidence type="ECO:0000313" key="9">
    <source>
        <dbReference type="EMBL" id="PVD34111.1"/>
    </source>
</evidence>
<sequence length="250" mass="27902">MPLLAHQSCVASRSALVNSGRVFFCYNSGLRSRQHAIQTSRASQVPQVRQVGLRGRGEGCCRPKMAQVLLQVRFVQQASREHQRGGARGRAVLQGVPRRKYGPKGYGFGGGAGALGMDKGERFGNVECEMDPGSRWLVRGASSSTGPKCPRCGKTVYDAERAIGSTVPWHKSCFNCKNCTKSWTPPPWRTRNEVYCKLAMAKLRTKRIRFRQGWDPEHGLSQFFQFSSNAQQTEQQYIIVGLWYVQVASL</sequence>
<dbReference type="GO" id="GO:0030018">
    <property type="term" value="C:Z disc"/>
    <property type="evidence" value="ECO:0007669"/>
    <property type="project" value="TreeGrafter"/>
</dbReference>
<organism evidence="9 10">
    <name type="scientific">Pomacea canaliculata</name>
    <name type="common">Golden apple snail</name>
    <dbReference type="NCBI Taxonomy" id="400727"/>
    <lineage>
        <taxon>Eukaryota</taxon>
        <taxon>Metazoa</taxon>
        <taxon>Spiralia</taxon>
        <taxon>Lophotrochozoa</taxon>
        <taxon>Mollusca</taxon>
        <taxon>Gastropoda</taxon>
        <taxon>Caenogastropoda</taxon>
        <taxon>Architaenioglossa</taxon>
        <taxon>Ampullarioidea</taxon>
        <taxon>Ampullariidae</taxon>
        <taxon>Pomacea</taxon>
    </lineage>
</organism>
<comment type="subcellular location">
    <subcellularLocation>
        <location evidence="1">Nucleus</location>
    </subcellularLocation>
</comment>
<feature type="domain" description="LIM zinc-binding" evidence="8">
    <location>
        <begin position="147"/>
        <end position="206"/>
    </location>
</feature>
<evidence type="ECO:0000256" key="6">
    <source>
        <dbReference type="ARBA" id="ARBA00023242"/>
    </source>
</evidence>
<dbReference type="OrthoDB" id="1679758at2759"/>
<dbReference type="GO" id="GO:0060537">
    <property type="term" value="P:muscle tissue development"/>
    <property type="evidence" value="ECO:0007669"/>
    <property type="project" value="TreeGrafter"/>
</dbReference>
<evidence type="ECO:0000256" key="1">
    <source>
        <dbReference type="ARBA" id="ARBA00004123"/>
    </source>
</evidence>
<reference evidence="9 10" key="1">
    <citation type="submission" date="2018-04" db="EMBL/GenBank/DDBJ databases">
        <title>The genome of golden apple snail Pomacea canaliculata provides insight into stress tolerance and invasive adaptation.</title>
        <authorList>
            <person name="Liu C."/>
            <person name="Liu B."/>
            <person name="Ren Y."/>
            <person name="Zhang Y."/>
            <person name="Wang H."/>
            <person name="Li S."/>
            <person name="Jiang F."/>
            <person name="Yin L."/>
            <person name="Zhang G."/>
            <person name="Qian W."/>
            <person name="Fan W."/>
        </authorList>
    </citation>
    <scope>NUCLEOTIDE SEQUENCE [LARGE SCALE GENOMIC DNA]</scope>
    <source>
        <strain evidence="9">SZHN2017</strain>
        <tissue evidence="9">Muscle</tissue>
    </source>
</reference>
<keyword evidence="3" id="KW-0677">Repeat</keyword>
<keyword evidence="2 7" id="KW-0479">Metal-binding</keyword>
<dbReference type="GO" id="GO:0045214">
    <property type="term" value="P:sarcomere organization"/>
    <property type="evidence" value="ECO:0007669"/>
    <property type="project" value="TreeGrafter"/>
</dbReference>
<protein>
    <recommendedName>
        <fullName evidence="8">LIM zinc-binding domain-containing protein</fullName>
    </recommendedName>
</protein>
<accession>A0A2T7PL09</accession>
<dbReference type="GO" id="GO:0046872">
    <property type="term" value="F:metal ion binding"/>
    <property type="evidence" value="ECO:0007669"/>
    <property type="project" value="UniProtKB-KW"/>
</dbReference>
<dbReference type="Gene3D" id="2.10.110.10">
    <property type="entry name" value="Cysteine Rich Protein"/>
    <property type="match status" value="1"/>
</dbReference>
<dbReference type="PANTHER" id="PTHR24215">
    <property type="entry name" value="RHO-GTPASE-ACTIVATING PROTEIN LRG1"/>
    <property type="match status" value="1"/>
</dbReference>
<dbReference type="EMBL" id="PZQS01000003">
    <property type="protein sequence ID" value="PVD34111.1"/>
    <property type="molecule type" value="Genomic_DNA"/>
</dbReference>
<proteinExistence type="predicted"/>
<dbReference type="GO" id="GO:0005634">
    <property type="term" value="C:nucleus"/>
    <property type="evidence" value="ECO:0007669"/>
    <property type="project" value="UniProtKB-SubCell"/>
</dbReference>
<evidence type="ECO:0000259" key="8">
    <source>
        <dbReference type="PROSITE" id="PS50023"/>
    </source>
</evidence>
<evidence type="ECO:0000256" key="3">
    <source>
        <dbReference type="ARBA" id="ARBA00022737"/>
    </source>
</evidence>
<dbReference type="GO" id="GO:0042805">
    <property type="term" value="F:actinin binding"/>
    <property type="evidence" value="ECO:0007669"/>
    <property type="project" value="TreeGrafter"/>
</dbReference>
<dbReference type="SUPFAM" id="SSF57716">
    <property type="entry name" value="Glucocorticoid receptor-like (DNA-binding domain)"/>
    <property type="match status" value="1"/>
</dbReference>
<dbReference type="InterPro" id="IPR001781">
    <property type="entry name" value="Znf_LIM"/>
</dbReference>
<comment type="caution">
    <text evidence="9">The sequence shown here is derived from an EMBL/GenBank/DDBJ whole genome shotgun (WGS) entry which is preliminary data.</text>
</comment>
<keyword evidence="4 7" id="KW-0862">Zinc</keyword>
<dbReference type="PROSITE" id="PS50023">
    <property type="entry name" value="LIM_DOMAIN_2"/>
    <property type="match status" value="1"/>
</dbReference>